<feature type="transmembrane region" description="Helical" evidence="1">
    <location>
        <begin position="197"/>
        <end position="217"/>
    </location>
</feature>
<keyword evidence="1" id="KW-0812">Transmembrane</keyword>
<dbReference type="EMBL" id="JACOGD010000004">
    <property type="protein sequence ID" value="MBC3931866.1"/>
    <property type="molecule type" value="Genomic_DNA"/>
</dbReference>
<dbReference type="Proteomes" id="UP000654304">
    <property type="component" value="Unassembled WGS sequence"/>
</dbReference>
<organism evidence="2 3">
    <name type="scientific">Undibacterium curvum</name>
    <dbReference type="NCBI Taxonomy" id="2762294"/>
    <lineage>
        <taxon>Bacteria</taxon>
        <taxon>Pseudomonadati</taxon>
        <taxon>Pseudomonadota</taxon>
        <taxon>Betaproteobacteria</taxon>
        <taxon>Burkholderiales</taxon>
        <taxon>Oxalobacteraceae</taxon>
        <taxon>Undibacterium</taxon>
    </lineage>
</organism>
<sequence length="248" mass="26491">MPLHYLSALTSPKRTARTNLHLGIALAAIAGAINAGGFLAVGKYTSHMTGMLSEAADDFVLGRWLAALAALFMLLSFAAGAASTAMMIHFARDHRMRYIYTPVLLLEAALLLVFGLTGTELQTHALVTVSLTTVLLCYLMGLQNALITKISNAEIRTTHVTGLVTDLGIELGKLLYWRRVRKLLPDQELAGVNIEKLRLCSVLVAAFFGGALVGAAGFKHLGFVATVPIALGLITLALAPNLKPRSQK</sequence>
<proteinExistence type="predicted"/>
<feature type="transmembrane region" description="Helical" evidence="1">
    <location>
        <begin position="98"/>
        <end position="117"/>
    </location>
</feature>
<evidence type="ECO:0000313" key="2">
    <source>
        <dbReference type="EMBL" id="MBC3931866.1"/>
    </source>
</evidence>
<dbReference type="InterPro" id="IPR010699">
    <property type="entry name" value="DUF1275"/>
</dbReference>
<dbReference type="Pfam" id="PF06912">
    <property type="entry name" value="DUF1275"/>
    <property type="match status" value="1"/>
</dbReference>
<keyword evidence="1" id="KW-1133">Transmembrane helix</keyword>
<feature type="transmembrane region" description="Helical" evidence="1">
    <location>
        <begin position="20"/>
        <end position="41"/>
    </location>
</feature>
<keyword evidence="1" id="KW-0472">Membrane</keyword>
<name>A0ABR7A4Z1_9BURK</name>
<accession>A0ABR7A4Z1</accession>
<reference evidence="2 3" key="1">
    <citation type="submission" date="2020-08" db="EMBL/GenBank/DDBJ databases">
        <title>Novel species isolated from subtropical streams in China.</title>
        <authorList>
            <person name="Lu H."/>
        </authorList>
    </citation>
    <scope>NUCLEOTIDE SEQUENCE [LARGE SCALE GENOMIC DNA]</scope>
    <source>
        <strain evidence="2 3">CY22W</strain>
    </source>
</reference>
<dbReference type="PANTHER" id="PTHR37314">
    <property type="entry name" value="SLR0142 PROTEIN"/>
    <property type="match status" value="1"/>
</dbReference>
<feature type="transmembrane region" description="Helical" evidence="1">
    <location>
        <begin position="61"/>
        <end position="86"/>
    </location>
</feature>
<dbReference type="PANTHER" id="PTHR37314:SF4">
    <property type="entry name" value="UPF0700 TRANSMEMBRANE PROTEIN YOAK"/>
    <property type="match status" value="1"/>
</dbReference>
<protein>
    <submittedName>
        <fullName evidence="2">DUF1275 domain-containing protein</fullName>
    </submittedName>
</protein>
<feature type="transmembrane region" description="Helical" evidence="1">
    <location>
        <begin position="123"/>
        <end position="142"/>
    </location>
</feature>
<evidence type="ECO:0000313" key="3">
    <source>
        <dbReference type="Proteomes" id="UP000654304"/>
    </source>
</evidence>
<gene>
    <name evidence="2" type="ORF">H8K43_09305</name>
</gene>
<keyword evidence="3" id="KW-1185">Reference proteome</keyword>
<feature type="transmembrane region" description="Helical" evidence="1">
    <location>
        <begin position="223"/>
        <end position="242"/>
    </location>
</feature>
<comment type="caution">
    <text evidence="2">The sequence shown here is derived from an EMBL/GenBank/DDBJ whole genome shotgun (WGS) entry which is preliminary data.</text>
</comment>
<evidence type="ECO:0000256" key="1">
    <source>
        <dbReference type="SAM" id="Phobius"/>
    </source>
</evidence>